<gene>
    <name evidence="1" type="ORF">DSO57_1014194</name>
</gene>
<dbReference type="Proteomes" id="UP001165960">
    <property type="component" value="Unassembled WGS sequence"/>
</dbReference>
<evidence type="ECO:0000313" key="2">
    <source>
        <dbReference type="Proteomes" id="UP001165960"/>
    </source>
</evidence>
<keyword evidence="2" id="KW-1185">Reference proteome</keyword>
<proteinExistence type="predicted"/>
<name>A0ACC2T6E9_9FUNG</name>
<sequence length="393" mass="45510">MIPMKRFFLLLLVLGLLCATFSAESVSEQEYDDDEIAPIVPEKVSPLGEKTPIAETADAKTATSKIQLTTKDYSRLAYEFWPELLLLLSIGVYYGIYYQGSSSNEKRAKIWLKSSIDFFNQQFSRLGDERGFFLMKNGSDDFIFYASGRVNCKYMYGHVQLFPRQDLFRMLYSLYEPVDDIVEMNFELPEDTPGTVFGIVPRRSANKLRKERFDVNTFTKQSTDSLLPEGFVFLTEHGDVTKSIIVDSLASRLAAVKETFEGFVISDQPRSRPDALTKETHKVLTIKYRLSNPDLLLPLNQLALFLVDHISKLDLRPDVRNKLMRNREDAFSELHKAEQERRQEEVEQRLQEKRRKELEERSQLSPAAQRKLEEKETRRANKKKAAKMTMKVK</sequence>
<dbReference type="EMBL" id="QTSX02003604">
    <property type="protein sequence ID" value="KAJ9069872.1"/>
    <property type="molecule type" value="Genomic_DNA"/>
</dbReference>
<accession>A0ACC2T6E9</accession>
<protein>
    <submittedName>
        <fullName evidence="1">Uncharacterized protein</fullName>
    </submittedName>
</protein>
<reference evidence="1" key="1">
    <citation type="submission" date="2022-04" db="EMBL/GenBank/DDBJ databases">
        <title>Genome of the entomopathogenic fungus Entomophthora muscae.</title>
        <authorList>
            <person name="Elya C."/>
            <person name="Lovett B.R."/>
            <person name="Lee E."/>
            <person name="Macias A.M."/>
            <person name="Hajek A.E."/>
            <person name="De Bivort B.L."/>
            <person name="Kasson M.T."/>
            <person name="De Fine Licht H.H."/>
            <person name="Stajich J.E."/>
        </authorList>
    </citation>
    <scope>NUCLEOTIDE SEQUENCE</scope>
    <source>
        <strain evidence="1">Berkeley</strain>
    </source>
</reference>
<evidence type="ECO:0000313" key="1">
    <source>
        <dbReference type="EMBL" id="KAJ9069872.1"/>
    </source>
</evidence>
<comment type="caution">
    <text evidence="1">The sequence shown here is derived from an EMBL/GenBank/DDBJ whole genome shotgun (WGS) entry which is preliminary data.</text>
</comment>
<organism evidence="1 2">
    <name type="scientific">Entomophthora muscae</name>
    <dbReference type="NCBI Taxonomy" id="34485"/>
    <lineage>
        <taxon>Eukaryota</taxon>
        <taxon>Fungi</taxon>
        <taxon>Fungi incertae sedis</taxon>
        <taxon>Zoopagomycota</taxon>
        <taxon>Entomophthoromycotina</taxon>
        <taxon>Entomophthoromycetes</taxon>
        <taxon>Entomophthorales</taxon>
        <taxon>Entomophthoraceae</taxon>
        <taxon>Entomophthora</taxon>
    </lineage>
</organism>